<evidence type="ECO:0000256" key="2">
    <source>
        <dbReference type="SAM" id="SignalP"/>
    </source>
</evidence>
<dbReference type="SUPFAM" id="SSF50969">
    <property type="entry name" value="YVTN repeat-like/Quinoprotein amine dehydrogenase"/>
    <property type="match status" value="1"/>
</dbReference>
<protein>
    <recommendedName>
        <fullName evidence="5">PQQ-like beta-propeller repeat protein</fullName>
    </recommendedName>
</protein>
<feature type="region of interest" description="Disordered" evidence="1">
    <location>
        <begin position="442"/>
        <end position="497"/>
    </location>
</feature>
<feature type="compositionally biased region" description="Basic and acidic residues" evidence="1">
    <location>
        <begin position="450"/>
        <end position="497"/>
    </location>
</feature>
<evidence type="ECO:0000313" key="4">
    <source>
        <dbReference type="Proteomes" id="UP000306544"/>
    </source>
</evidence>
<dbReference type="PROSITE" id="PS51257">
    <property type="entry name" value="PROKAR_LIPOPROTEIN"/>
    <property type="match status" value="1"/>
</dbReference>
<feature type="region of interest" description="Disordered" evidence="1">
    <location>
        <begin position="236"/>
        <end position="256"/>
    </location>
</feature>
<feature type="compositionally biased region" description="Acidic residues" evidence="1">
    <location>
        <begin position="24"/>
        <end position="36"/>
    </location>
</feature>
<organism evidence="3 4">
    <name type="scientific">Nesterenkonia sphaerica</name>
    <dbReference type="NCBI Taxonomy" id="1804988"/>
    <lineage>
        <taxon>Bacteria</taxon>
        <taxon>Bacillati</taxon>
        <taxon>Actinomycetota</taxon>
        <taxon>Actinomycetes</taxon>
        <taxon>Micrococcales</taxon>
        <taxon>Micrococcaceae</taxon>
        <taxon>Nesterenkonia</taxon>
    </lineage>
</organism>
<feature type="signal peptide" evidence="2">
    <location>
        <begin position="1"/>
        <end position="20"/>
    </location>
</feature>
<feature type="chain" id="PRO_5038991249" description="PQQ-like beta-propeller repeat protein" evidence="2">
    <location>
        <begin position="21"/>
        <end position="497"/>
    </location>
</feature>
<feature type="compositionally biased region" description="Acidic residues" evidence="1">
    <location>
        <begin position="44"/>
        <end position="67"/>
    </location>
</feature>
<accession>A0A5R9AJY1</accession>
<dbReference type="AlphaFoldDB" id="A0A5R9AJY1"/>
<dbReference type="RefSeq" id="WP_138169502.1">
    <property type="nucleotide sequence ID" value="NZ_VAWA01000003.1"/>
</dbReference>
<evidence type="ECO:0008006" key="5">
    <source>
        <dbReference type="Google" id="ProtNLM"/>
    </source>
</evidence>
<name>A0A5R9AJY1_9MICC</name>
<dbReference type="InterPro" id="IPR011044">
    <property type="entry name" value="Quino_amine_DH_bsu"/>
</dbReference>
<keyword evidence="4" id="KW-1185">Reference proteome</keyword>
<feature type="region of interest" description="Disordered" evidence="1">
    <location>
        <begin position="22"/>
        <end position="85"/>
    </location>
</feature>
<evidence type="ECO:0000313" key="3">
    <source>
        <dbReference type="EMBL" id="TLP78991.1"/>
    </source>
</evidence>
<dbReference type="EMBL" id="VAWA01000003">
    <property type="protein sequence ID" value="TLP78991.1"/>
    <property type="molecule type" value="Genomic_DNA"/>
</dbReference>
<feature type="compositionally biased region" description="Basic and acidic residues" evidence="1">
    <location>
        <begin position="236"/>
        <end position="245"/>
    </location>
</feature>
<sequence>MNMKRSLLSLALLSSLVLSACGDTTDDADQPDDADAEATGADDGGGEEGTENEDEETEELEETEPVEPSDRETRQVGGPEPRLVVTHDGGVAVLDGVSTELLGNFAVEASARVSEAGDGRHAFIAEEQSFRLLDVGTWGAPHGDHNDYFTTDPVLTDTSIEGESAAHMSSHGRMGTVFFDGSGEYHWFQLEDLDAETELETESAESEGTDEGLAVVLDDGSRVHASGADTDARVVDADGEERARSQDCPGIEGQASGPEGVLVLGCEDGVLVWTGDDFEKIETGEERSGIGHLVGSEESPVFLGDYRTAEDGPMTEVALVNTSSGEITTTSVDVSYEARNLQRGPDGEALVLTDDGQLHIIDADSGEHLEHLQVVEEWTQAEGSEVPSPTIGASGDLVYVTDPEARQIHIVDLTEGEVIVSGDLDFVPNDFVVVDGRPIEGVSEEYDGDHEDHGHEDHDHDDHGHDDEHDHGHDNEEHGHDEHGHDDHHDDDEHHDH</sequence>
<comment type="caution">
    <text evidence="3">The sequence shown here is derived from an EMBL/GenBank/DDBJ whole genome shotgun (WGS) entry which is preliminary data.</text>
</comment>
<dbReference type="Gene3D" id="2.130.10.10">
    <property type="entry name" value="YVTN repeat-like/Quinoprotein amine dehydrogenase"/>
    <property type="match status" value="1"/>
</dbReference>
<dbReference type="InterPro" id="IPR015943">
    <property type="entry name" value="WD40/YVTN_repeat-like_dom_sf"/>
</dbReference>
<reference evidence="3 4" key="1">
    <citation type="submission" date="2019-05" db="EMBL/GenBank/DDBJ databases">
        <title>Nesterenkonia sp. GY239, isolated from the Southern Atlantic Ocean.</title>
        <authorList>
            <person name="Zhang G."/>
        </authorList>
    </citation>
    <scope>NUCLEOTIDE SEQUENCE [LARGE SCALE GENOMIC DNA]</scope>
    <source>
        <strain evidence="3 4">GY239</strain>
    </source>
</reference>
<evidence type="ECO:0000256" key="1">
    <source>
        <dbReference type="SAM" id="MobiDB-lite"/>
    </source>
</evidence>
<keyword evidence="2" id="KW-0732">Signal</keyword>
<proteinExistence type="predicted"/>
<dbReference type="Proteomes" id="UP000306544">
    <property type="component" value="Unassembled WGS sequence"/>
</dbReference>
<gene>
    <name evidence="3" type="ORF">FEF27_03830</name>
</gene>
<dbReference type="OrthoDB" id="3250815at2"/>